<proteinExistence type="predicted"/>
<dbReference type="InterPro" id="IPR051533">
    <property type="entry name" value="WaaL-like"/>
</dbReference>
<dbReference type="InterPro" id="IPR007016">
    <property type="entry name" value="O-antigen_ligase-rel_domated"/>
</dbReference>
<dbReference type="GO" id="GO:0016020">
    <property type="term" value="C:membrane"/>
    <property type="evidence" value="ECO:0007669"/>
    <property type="project" value="UniProtKB-SubCell"/>
</dbReference>
<evidence type="ECO:0000256" key="1">
    <source>
        <dbReference type="ARBA" id="ARBA00004141"/>
    </source>
</evidence>
<dbReference type="RefSeq" id="WP_086990987.1">
    <property type="nucleotide sequence ID" value="NZ_FUHU01000015.1"/>
</dbReference>
<keyword evidence="2 5" id="KW-0812">Transmembrane</keyword>
<name>A0A1R4F545_9MICO</name>
<dbReference type="OrthoDB" id="1118146at2"/>
<evidence type="ECO:0000256" key="2">
    <source>
        <dbReference type="ARBA" id="ARBA00022692"/>
    </source>
</evidence>
<dbReference type="Pfam" id="PF04932">
    <property type="entry name" value="Wzy_C"/>
    <property type="match status" value="1"/>
</dbReference>
<sequence length="424" mass="46627">MTADRRLTVFACVVIVQVACGDMVRNLIGWAGWGVTIGLVIAWSLVELWLRRRDVPYPGRPALLFVAMAFVSAFWAGSWWSTLMGAALTLGIAAAALVIATLSLRRLVAVLHWSLQGLLIGSLVFEIVAALWIGPIRPVWHGDVAGSEVYWWTPAEIFTGGRISGLTGNANLTGMLGVMALIIAVARAMSQQDRRLWPLFVVVPLASVVLSQSATVVIILAGCIVAAILILIRFRVSREAYYRTFWSSISAMGGAVIVGAVLWQDLAEMLGKSPDLTGRLEFWRIVLVRWLYSPIVGDGWMGYWMPWVEPYGHLLTQGHAVYLQAHNVWLDVALQLGIVGLIIFVAMQITSIRNAVSRIRYSEDHPALRAVPLLLLIALVVQGFTESRPLTELGALLLFMFAAGLPQRGERTLPIRVQKQTAEQ</sequence>
<evidence type="ECO:0000256" key="3">
    <source>
        <dbReference type="ARBA" id="ARBA00022989"/>
    </source>
</evidence>
<gene>
    <name evidence="7" type="ORF">CZ674_02600</name>
</gene>
<feature type="transmembrane region" description="Helical" evidence="5">
    <location>
        <begin position="170"/>
        <end position="187"/>
    </location>
</feature>
<feature type="transmembrane region" description="Helical" evidence="5">
    <location>
        <begin position="30"/>
        <end position="50"/>
    </location>
</feature>
<evidence type="ECO:0000313" key="7">
    <source>
        <dbReference type="EMBL" id="SJM50961.1"/>
    </source>
</evidence>
<feature type="transmembrane region" description="Helical" evidence="5">
    <location>
        <begin position="86"/>
        <end position="104"/>
    </location>
</feature>
<keyword evidence="8" id="KW-1185">Reference proteome</keyword>
<feature type="transmembrane region" description="Helical" evidence="5">
    <location>
        <begin position="111"/>
        <end position="133"/>
    </location>
</feature>
<keyword evidence="3 5" id="KW-1133">Transmembrane helix</keyword>
<evidence type="ECO:0000259" key="6">
    <source>
        <dbReference type="Pfam" id="PF04932"/>
    </source>
</evidence>
<feature type="transmembrane region" description="Helical" evidence="5">
    <location>
        <begin position="199"/>
        <end position="232"/>
    </location>
</feature>
<evidence type="ECO:0000313" key="8">
    <source>
        <dbReference type="Proteomes" id="UP000195787"/>
    </source>
</evidence>
<protein>
    <submittedName>
        <fullName evidence="7">Exopolysaccharide production protein</fullName>
    </submittedName>
</protein>
<dbReference type="EMBL" id="FUHU01000015">
    <property type="protein sequence ID" value="SJM50961.1"/>
    <property type="molecule type" value="Genomic_DNA"/>
</dbReference>
<feature type="transmembrane region" description="Helical" evidence="5">
    <location>
        <begin position="287"/>
        <end position="308"/>
    </location>
</feature>
<feature type="transmembrane region" description="Helical" evidence="5">
    <location>
        <begin position="62"/>
        <end position="80"/>
    </location>
</feature>
<evidence type="ECO:0000256" key="4">
    <source>
        <dbReference type="ARBA" id="ARBA00023136"/>
    </source>
</evidence>
<dbReference type="Proteomes" id="UP000195787">
    <property type="component" value="Unassembled WGS sequence"/>
</dbReference>
<organism evidence="7 8">
    <name type="scientific">Agrococcus casei LMG 22410</name>
    <dbReference type="NCBI Taxonomy" id="1255656"/>
    <lineage>
        <taxon>Bacteria</taxon>
        <taxon>Bacillati</taxon>
        <taxon>Actinomycetota</taxon>
        <taxon>Actinomycetes</taxon>
        <taxon>Micrococcales</taxon>
        <taxon>Microbacteriaceae</taxon>
        <taxon>Agrococcus</taxon>
    </lineage>
</organism>
<reference evidence="7 8" key="1">
    <citation type="submission" date="2017-02" db="EMBL/GenBank/DDBJ databases">
        <authorList>
            <person name="Peterson S.W."/>
        </authorList>
    </citation>
    <scope>NUCLEOTIDE SEQUENCE [LARGE SCALE GENOMIC DNA]</scope>
    <source>
        <strain evidence="7 8">LMG 22410</strain>
    </source>
</reference>
<feature type="transmembrane region" description="Helical" evidence="5">
    <location>
        <begin position="244"/>
        <end position="266"/>
    </location>
</feature>
<feature type="domain" description="O-antigen ligase-related" evidence="6">
    <location>
        <begin position="200"/>
        <end position="345"/>
    </location>
</feature>
<comment type="subcellular location">
    <subcellularLocation>
        <location evidence="1">Membrane</location>
        <topology evidence="1">Multi-pass membrane protein</topology>
    </subcellularLocation>
</comment>
<dbReference type="PANTHER" id="PTHR37422:SF17">
    <property type="entry name" value="O-ANTIGEN LIGASE"/>
    <property type="match status" value="1"/>
</dbReference>
<accession>A0A1R4F545</accession>
<dbReference type="PANTHER" id="PTHR37422">
    <property type="entry name" value="TEICHURONIC ACID BIOSYNTHESIS PROTEIN TUAE"/>
    <property type="match status" value="1"/>
</dbReference>
<dbReference type="AlphaFoldDB" id="A0A1R4F545"/>
<evidence type="ECO:0000256" key="5">
    <source>
        <dbReference type="SAM" id="Phobius"/>
    </source>
</evidence>
<feature type="transmembrane region" description="Helical" evidence="5">
    <location>
        <begin position="328"/>
        <end position="347"/>
    </location>
</feature>
<dbReference type="GeneID" id="303172093"/>
<keyword evidence="4 5" id="KW-0472">Membrane</keyword>